<reference evidence="2 3" key="1">
    <citation type="submission" date="2015-09" db="EMBL/GenBank/DDBJ databases">
        <title>A metagenomics-based metabolic model of nitrate-dependent anaerobic oxidation of methane by Methanoperedens-like archaea.</title>
        <authorList>
            <person name="Arshad A."/>
            <person name="Speth D.R."/>
            <person name="De Graaf R.M."/>
            <person name="Op Den Camp H.J."/>
            <person name="Jetten M.S."/>
            <person name="Welte C.U."/>
        </authorList>
    </citation>
    <scope>NUCLEOTIDE SEQUENCE [LARGE SCALE GENOMIC DNA]</scope>
</reference>
<comment type="caution">
    <text evidence="2">The sequence shown here is derived from an EMBL/GenBank/DDBJ whole genome shotgun (WGS) entry which is preliminary data.</text>
</comment>
<dbReference type="Proteomes" id="UP000050360">
    <property type="component" value="Unassembled WGS sequence"/>
</dbReference>
<keyword evidence="1" id="KW-0812">Transmembrane</keyword>
<feature type="transmembrane region" description="Helical" evidence="1">
    <location>
        <begin position="12"/>
        <end position="32"/>
    </location>
</feature>
<protein>
    <submittedName>
        <fullName evidence="2">Uncharacterized protein</fullName>
    </submittedName>
</protein>
<keyword evidence="1" id="KW-0472">Membrane</keyword>
<name>A0A0P8AEM1_9EURY</name>
<keyword evidence="1" id="KW-1133">Transmembrane helix</keyword>
<gene>
    <name evidence="2" type="ORF">MPEBLZ_02750</name>
</gene>
<evidence type="ECO:0000313" key="3">
    <source>
        <dbReference type="Proteomes" id="UP000050360"/>
    </source>
</evidence>
<sequence length="115" mass="12396">MEIKNIKNVKGTGHGLLILGLLFIFYSVYSMYNVFTGAEAAPSVIQMNSVKISLPTGPGTPPMDTELISGKESSILTNMGLWFMLMTFVASAGGRIGGLGVKLVREIKIEVKNED</sequence>
<organism evidence="2 3">
    <name type="scientific">Candidatus Methanoperedens nitratireducens</name>
    <dbReference type="NCBI Taxonomy" id="1392998"/>
    <lineage>
        <taxon>Archaea</taxon>
        <taxon>Methanobacteriati</taxon>
        <taxon>Methanobacteriota</taxon>
        <taxon>Stenosarchaea group</taxon>
        <taxon>Methanomicrobia</taxon>
        <taxon>Methanosarcinales</taxon>
        <taxon>ANME-2 cluster</taxon>
        <taxon>Candidatus Methanoperedentaceae</taxon>
        <taxon>Candidatus Methanoperedens</taxon>
    </lineage>
</organism>
<evidence type="ECO:0000256" key="1">
    <source>
        <dbReference type="SAM" id="Phobius"/>
    </source>
</evidence>
<dbReference type="AlphaFoldDB" id="A0A0P8AEM1"/>
<dbReference type="EMBL" id="LKCM01000210">
    <property type="protein sequence ID" value="KPQ42686.1"/>
    <property type="molecule type" value="Genomic_DNA"/>
</dbReference>
<proteinExistence type="predicted"/>
<accession>A0A0P8AEM1</accession>
<evidence type="ECO:0000313" key="2">
    <source>
        <dbReference type="EMBL" id="KPQ42686.1"/>
    </source>
</evidence>
<feature type="transmembrane region" description="Helical" evidence="1">
    <location>
        <begin position="81"/>
        <end position="104"/>
    </location>
</feature>